<dbReference type="Proteomes" id="UP000826271">
    <property type="component" value="Unassembled WGS sequence"/>
</dbReference>
<dbReference type="InterPro" id="IPR011990">
    <property type="entry name" value="TPR-like_helical_dom_sf"/>
</dbReference>
<dbReference type="Gene3D" id="1.25.40.10">
    <property type="entry name" value="Tetratricopeptide repeat domain"/>
    <property type="match status" value="2"/>
</dbReference>
<feature type="repeat" description="PPR" evidence="2">
    <location>
        <begin position="56"/>
        <end position="90"/>
    </location>
</feature>
<comment type="caution">
    <text evidence="3">The sequence shown here is derived from an EMBL/GenBank/DDBJ whole genome shotgun (WGS) entry which is preliminary data.</text>
</comment>
<sequence length="202" mass="22441">MCRAIGPQIGTNNSCPRCEDALQFSIYVQTTMVDMYVKCNNLECGHHPFDEMPDRDVCSWNAVVMGFAQMGDFDRVSLLFNRMRIDGILPDAVPIMGLTQLVSGMKDLRLLSSVHCFGMKVGLGYDVSVANTWISGCAKCDDLCSTEMVFNGIALDCLTIVSWNALIAGCAYFEDSRKTMEVYNRMIRAGYKPDLSTVLNLL</sequence>
<feature type="repeat" description="PPR" evidence="2">
    <location>
        <begin position="159"/>
        <end position="193"/>
    </location>
</feature>
<evidence type="ECO:0008006" key="5">
    <source>
        <dbReference type="Google" id="ProtNLM"/>
    </source>
</evidence>
<reference evidence="3" key="1">
    <citation type="submission" date="2019-10" db="EMBL/GenBank/DDBJ databases">
        <authorList>
            <person name="Zhang R."/>
            <person name="Pan Y."/>
            <person name="Wang J."/>
            <person name="Ma R."/>
            <person name="Yu S."/>
        </authorList>
    </citation>
    <scope>NUCLEOTIDE SEQUENCE</scope>
    <source>
        <strain evidence="3">LA-IB0</strain>
        <tissue evidence="3">Leaf</tissue>
    </source>
</reference>
<evidence type="ECO:0000256" key="2">
    <source>
        <dbReference type="PROSITE-ProRule" id="PRU00708"/>
    </source>
</evidence>
<dbReference type="AlphaFoldDB" id="A0AAV6WYF4"/>
<dbReference type="InterPro" id="IPR046960">
    <property type="entry name" value="PPR_At4g14850-like_plant"/>
</dbReference>
<name>A0AAV6WYF4_9LAMI</name>
<keyword evidence="4" id="KW-1185">Reference proteome</keyword>
<keyword evidence="1" id="KW-0677">Repeat</keyword>
<evidence type="ECO:0000313" key="4">
    <source>
        <dbReference type="Proteomes" id="UP000826271"/>
    </source>
</evidence>
<dbReference type="GO" id="GO:0009451">
    <property type="term" value="P:RNA modification"/>
    <property type="evidence" value="ECO:0007669"/>
    <property type="project" value="InterPro"/>
</dbReference>
<dbReference type="PANTHER" id="PTHR47926">
    <property type="entry name" value="PENTATRICOPEPTIDE REPEAT-CONTAINING PROTEIN"/>
    <property type="match status" value="1"/>
</dbReference>
<dbReference type="Pfam" id="PF01535">
    <property type="entry name" value="PPR"/>
    <property type="match status" value="2"/>
</dbReference>
<proteinExistence type="predicted"/>
<dbReference type="EMBL" id="WHWC01000011">
    <property type="protein sequence ID" value="KAG8373267.1"/>
    <property type="molecule type" value="Genomic_DNA"/>
</dbReference>
<evidence type="ECO:0000313" key="3">
    <source>
        <dbReference type="EMBL" id="KAG8373267.1"/>
    </source>
</evidence>
<evidence type="ECO:0000256" key="1">
    <source>
        <dbReference type="ARBA" id="ARBA00022737"/>
    </source>
</evidence>
<accession>A0AAV6WYF4</accession>
<gene>
    <name evidence="3" type="ORF">BUALT_Bualt11G0006100</name>
</gene>
<protein>
    <recommendedName>
        <fullName evidence="5">Pentatricopeptide repeat-containing protein</fullName>
    </recommendedName>
</protein>
<organism evidence="3 4">
    <name type="scientific">Buddleja alternifolia</name>
    <dbReference type="NCBI Taxonomy" id="168488"/>
    <lineage>
        <taxon>Eukaryota</taxon>
        <taxon>Viridiplantae</taxon>
        <taxon>Streptophyta</taxon>
        <taxon>Embryophyta</taxon>
        <taxon>Tracheophyta</taxon>
        <taxon>Spermatophyta</taxon>
        <taxon>Magnoliopsida</taxon>
        <taxon>eudicotyledons</taxon>
        <taxon>Gunneridae</taxon>
        <taxon>Pentapetalae</taxon>
        <taxon>asterids</taxon>
        <taxon>lamiids</taxon>
        <taxon>Lamiales</taxon>
        <taxon>Scrophulariaceae</taxon>
        <taxon>Buddlejeae</taxon>
        <taxon>Buddleja</taxon>
    </lineage>
</organism>
<dbReference type="PROSITE" id="PS51375">
    <property type="entry name" value="PPR"/>
    <property type="match status" value="2"/>
</dbReference>
<dbReference type="GO" id="GO:0003723">
    <property type="term" value="F:RNA binding"/>
    <property type="evidence" value="ECO:0007669"/>
    <property type="project" value="InterPro"/>
</dbReference>
<dbReference type="InterPro" id="IPR002885">
    <property type="entry name" value="PPR_rpt"/>
</dbReference>
<dbReference type="NCBIfam" id="TIGR00756">
    <property type="entry name" value="PPR"/>
    <property type="match status" value="2"/>
</dbReference>